<evidence type="ECO:0000259" key="6">
    <source>
        <dbReference type="PROSITE" id="PS51194"/>
    </source>
</evidence>
<keyword evidence="3" id="KW-0347">Helicase</keyword>
<dbReference type="InterPro" id="IPR027417">
    <property type="entry name" value="P-loop_NTPase"/>
</dbReference>
<dbReference type="InterPro" id="IPR050474">
    <property type="entry name" value="Hel308_SKI2-like"/>
</dbReference>
<dbReference type="SMART" id="SM00490">
    <property type="entry name" value="HELICc"/>
    <property type="match status" value="1"/>
</dbReference>
<keyword evidence="8" id="KW-1185">Reference proteome</keyword>
<name>A0A7R9KZD1_9ACAR</name>
<evidence type="ECO:0000256" key="1">
    <source>
        <dbReference type="ARBA" id="ARBA00022741"/>
    </source>
</evidence>
<keyword evidence="2" id="KW-0378">Hydrolase</keyword>
<gene>
    <name evidence="7" type="ORF">OSB1V03_LOCUS12677</name>
</gene>
<reference evidence="7" key="1">
    <citation type="submission" date="2020-11" db="EMBL/GenBank/DDBJ databases">
        <authorList>
            <person name="Tran Van P."/>
        </authorList>
    </citation>
    <scope>NUCLEOTIDE SEQUENCE</scope>
</reference>
<dbReference type="GO" id="GO:0005524">
    <property type="term" value="F:ATP binding"/>
    <property type="evidence" value="ECO:0007669"/>
    <property type="project" value="UniProtKB-KW"/>
</dbReference>
<evidence type="ECO:0000256" key="3">
    <source>
        <dbReference type="ARBA" id="ARBA00022806"/>
    </source>
</evidence>
<evidence type="ECO:0000259" key="5">
    <source>
        <dbReference type="PROSITE" id="PS51192"/>
    </source>
</evidence>
<dbReference type="InterPro" id="IPR001650">
    <property type="entry name" value="Helicase_C-like"/>
</dbReference>
<dbReference type="PANTHER" id="PTHR47961">
    <property type="entry name" value="DNA POLYMERASE THETA, PUTATIVE (AFU_ORTHOLOGUE AFUA_1G05260)-RELATED"/>
    <property type="match status" value="1"/>
</dbReference>
<dbReference type="PROSITE" id="PS51192">
    <property type="entry name" value="HELICASE_ATP_BIND_1"/>
    <property type="match status" value="1"/>
</dbReference>
<evidence type="ECO:0000256" key="2">
    <source>
        <dbReference type="ARBA" id="ARBA00022801"/>
    </source>
</evidence>
<dbReference type="GO" id="GO:0004386">
    <property type="term" value="F:helicase activity"/>
    <property type="evidence" value="ECO:0007669"/>
    <property type="project" value="UniProtKB-KW"/>
</dbReference>
<dbReference type="GO" id="GO:0003676">
    <property type="term" value="F:nucleic acid binding"/>
    <property type="evidence" value="ECO:0007669"/>
    <property type="project" value="InterPro"/>
</dbReference>
<keyword evidence="4" id="KW-0067">ATP-binding</keyword>
<evidence type="ECO:0008006" key="9">
    <source>
        <dbReference type="Google" id="ProtNLM"/>
    </source>
</evidence>
<sequence length="521" mass="58670">MMGPLFREGGPAVEVLDKADYPYVFDALQETKSTAAFISGAKMTLPLGFERKDRRLWEEITIPAPPPPPDTVIADYKLIDVEALDAFGRAAFKGVKQLNRIQSIVFKTADTTNENMLICAPTGAGKTNVAMLTIVAQIRANSPTGSINDIHLDQFKIVYIAPMKALAAEMTENFGKRLAPFGMRVRELTGDMQLSKSEIMATQMLVTTPEKWDVVTRKAKGDVQLLQLVRLVIIDEVHLLQSDRGPVLEALVARTKRYIESAQMMIRMVGLSATLPNYRDVAEFLRVNPRAGLFMFDNRFRPVPLTQTFIGCKATQTMQQMRDMDDVCYEKVREEVSKGHQVMVFVHARNATYRTATNLLDRARKSESMSVFKCETDKMVDSAREIRRARHKGLQELFEAGFAIHHAGMLRMDRNLVEKLFRAGVIRVLVCTATLAWGVNLPAHSVVIKGTEMYDSSHGNFVDISMLDVMQIFGRAGRPQYDTEGHGTIITAHNKLRHYLSLLTNQFPIESQFKKYLTDNM</sequence>
<dbReference type="InterPro" id="IPR014001">
    <property type="entry name" value="Helicase_ATP-bd"/>
</dbReference>
<dbReference type="Pfam" id="PF00270">
    <property type="entry name" value="DEAD"/>
    <property type="match status" value="1"/>
</dbReference>
<dbReference type="OrthoDB" id="6513543at2759"/>
<dbReference type="AlphaFoldDB" id="A0A7R9KZD1"/>
<evidence type="ECO:0000256" key="4">
    <source>
        <dbReference type="ARBA" id="ARBA00022840"/>
    </source>
</evidence>
<dbReference type="SUPFAM" id="SSF52540">
    <property type="entry name" value="P-loop containing nucleoside triphosphate hydrolases"/>
    <property type="match status" value="2"/>
</dbReference>
<dbReference type="SMART" id="SM00487">
    <property type="entry name" value="DEXDc"/>
    <property type="match status" value="1"/>
</dbReference>
<dbReference type="PANTHER" id="PTHR47961:SF13">
    <property type="entry name" value="ACTIVATING SIGNAL COINTEGRATOR 1 COMPLEX SUBUNIT 3"/>
    <property type="match status" value="1"/>
</dbReference>
<keyword evidence="1" id="KW-0547">Nucleotide-binding</keyword>
<accession>A0A7R9KZD1</accession>
<proteinExistence type="predicted"/>
<dbReference type="CDD" id="cd18795">
    <property type="entry name" value="SF2_C_Ski2"/>
    <property type="match status" value="1"/>
</dbReference>
<feature type="non-terminal residue" evidence="7">
    <location>
        <position position="1"/>
    </location>
</feature>
<feature type="domain" description="Helicase C-terminal" evidence="6">
    <location>
        <begin position="323"/>
        <end position="521"/>
    </location>
</feature>
<organism evidence="7">
    <name type="scientific">Medioppia subpectinata</name>
    <dbReference type="NCBI Taxonomy" id="1979941"/>
    <lineage>
        <taxon>Eukaryota</taxon>
        <taxon>Metazoa</taxon>
        <taxon>Ecdysozoa</taxon>
        <taxon>Arthropoda</taxon>
        <taxon>Chelicerata</taxon>
        <taxon>Arachnida</taxon>
        <taxon>Acari</taxon>
        <taxon>Acariformes</taxon>
        <taxon>Sarcoptiformes</taxon>
        <taxon>Oribatida</taxon>
        <taxon>Brachypylina</taxon>
        <taxon>Oppioidea</taxon>
        <taxon>Oppiidae</taxon>
        <taxon>Medioppia</taxon>
    </lineage>
</organism>
<evidence type="ECO:0000313" key="7">
    <source>
        <dbReference type="EMBL" id="CAD7632272.1"/>
    </source>
</evidence>
<dbReference type="EMBL" id="OC865321">
    <property type="protein sequence ID" value="CAD7632272.1"/>
    <property type="molecule type" value="Genomic_DNA"/>
</dbReference>
<protein>
    <recommendedName>
        <fullName evidence="9">Activating signal cointegrator 1 complex subunit 3</fullName>
    </recommendedName>
</protein>
<evidence type="ECO:0000313" key="8">
    <source>
        <dbReference type="Proteomes" id="UP000759131"/>
    </source>
</evidence>
<dbReference type="PROSITE" id="PS51194">
    <property type="entry name" value="HELICASE_CTER"/>
    <property type="match status" value="1"/>
</dbReference>
<dbReference type="InterPro" id="IPR011545">
    <property type="entry name" value="DEAD/DEAH_box_helicase_dom"/>
</dbReference>
<dbReference type="Proteomes" id="UP000759131">
    <property type="component" value="Unassembled WGS sequence"/>
</dbReference>
<dbReference type="Pfam" id="PF00271">
    <property type="entry name" value="Helicase_C"/>
    <property type="match status" value="1"/>
</dbReference>
<dbReference type="GO" id="GO:0016787">
    <property type="term" value="F:hydrolase activity"/>
    <property type="evidence" value="ECO:0007669"/>
    <property type="project" value="UniProtKB-KW"/>
</dbReference>
<feature type="domain" description="Helicase ATP-binding" evidence="5">
    <location>
        <begin position="107"/>
        <end position="293"/>
    </location>
</feature>
<dbReference type="EMBL" id="CAJPIZ010010746">
    <property type="protein sequence ID" value="CAG2112702.1"/>
    <property type="molecule type" value="Genomic_DNA"/>
</dbReference>
<dbReference type="FunFam" id="3.40.50.300:FF:000102">
    <property type="entry name" value="RNA helicase, activating signal cointegrator 1"/>
    <property type="match status" value="1"/>
</dbReference>
<dbReference type="Gene3D" id="3.40.50.300">
    <property type="entry name" value="P-loop containing nucleotide triphosphate hydrolases"/>
    <property type="match status" value="2"/>
</dbReference>